<dbReference type="KEGG" id="pbl:PAAG_03149"/>
<evidence type="ECO:0000259" key="1">
    <source>
        <dbReference type="Pfam" id="PF25545"/>
    </source>
</evidence>
<protein>
    <recommendedName>
        <fullName evidence="1">DUF7924 domain-containing protein</fullName>
    </recommendedName>
</protein>
<dbReference type="HOGENOM" id="CLU_1261871_0_0_1"/>
<dbReference type="EMBL" id="KN293999">
    <property type="protein sequence ID" value="EEH41586.2"/>
    <property type="molecule type" value="Genomic_DNA"/>
</dbReference>
<dbReference type="eggNOG" id="ENOG502SK65">
    <property type="taxonomic scope" value="Eukaryota"/>
</dbReference>
<keyword evidence="3" id="KW-1185">Reference proteome</keyword>
<dbReference type="Proteomes" id="UP000002059">
    <property type="component" value="Partially assembled WGS sequence"/>
</dbReference>
<sequence length="219" mass="25129">MVSIVPSAESAIVLGHVTFPHLVVSMNEGWECSISLGEDQKPPAHTLQLPQSRRFQLFQPQPDYVLGFPRQAFTEHQLRCLAPFVGEIGDTSFFMSVALEIADRQNAHSMTLSVRGVVKLFRLVKRKMELHQQILVFSVSHDCCSVRIFYGHYPAIEGEKTTFYRHPIHKFDFTSLDGREKWTSYKFLMGVYNDWAPSHFQKLGSVIDELPLLDFDVLR</sequence>
<dbReference type="AlphaFoldDB" id="C1GYJ5"/>
<dbReference type="GeneID" id="9097958"/>
<dbReference type="InterPro" id="IPR057684">
    <property type="entry name" value="DUF7924"/>
</dbReference>
<dbReference type="OrthoDB" id="5400850at2759"/>
<dbReference type="PANTHER" id="PTHR42470:SF2">
    <property type="match status" value="1"/>
</dbReference>
<proteinExistence type="predicted"/>
<organism evidence="2 3">
    <name type="scientific">Paracoccidioides lutzii (strain ATCC MYA-826 / Pb01)</name>
    <name type="common">Paracoccidioides brasiliensis</name>
    <dbReference type="NCBI Taxonomy" id="502779"/>
    <lineage>
        <taxon>Eukaryota</taxon>
        <taxon>Fungi</taxon>
        <taxon>Dikarya</taxon>
        <taxon>Ascomycota</taxon>
        <taxon>Pezizomycotina</taxon>
        <taxon>Eurotiomycetes</taxon>
        <taxon>Eurotiomycetidae</taxon>
        <taxon>Onygenales</taxon>
        <taxon>Ajellomycetaceae</taxon>
        <taxon>Paracoccidioides</taxon>
    </lineage>
</organism>
<gene>
    <name evidence="2" type="ORF">PAAG_03149</name>
</gene>
<evidence type="ECO:0000313" key="2">
    <source>
        <dbReference type="EMBL" id="EEH41586.2"/>
    </source>
</evidence>
<dbReference type="PANTHER" id="PTHR42470">
    <property type="entry name" value="VAST DOMAIN-CONTAINING PROTEIN"/>
    <property type="match status" value="1"/>
</dbReference>
<dbReference type="VEuPathDB" id="FungiDB:PAAG_03149"/>
<accession>C1GYJ5</accession>
<dbReference type="Pfam" id="PF25545">
    <property type="entry name" value="DUF7924"/>
    <property type="match status" value="2"/>
</dbReference>
<name>C1GYJ5_PARBA</name>
<evidence type="ECO:0000313" key="3">
    <source>
        <dbReference type="Proteomes" id="UP000002059"/>
    </source>
</evidence>
<reference evidence="2 3" key="1">
    <citation type="journal article" date="2011" name="PLoS Genet.">
        <title>Comparative genomic analysis of human fungal pathogens causing paracoccidioidomycosis.</title>
        <authorList>
            <person name="Desjardins C.A."/>
            <person name="Champion M.D."/>
            <person name="Holder J.W."/>
            <person name="Muszewska A."/>
            <person name="Goldberg J."/>
            <person name="Bailao A.M."/>
            <person name="Brigido M.M."/>
            <person name="Ferreira M.E."/>
            <person name="Garcia A.M."/>
            <person name="Grynberg M."/>
            <person name="Gujja S."/>
            <person name="Heiman D.I."/>
            <person name="Henn M.R."/>
            <person name="Kodira C.D."/>
            <person name="Leon-Narvaez H."/>
            <person name="Longo L.V."/>
            <person name="Ma L.J."/>
            <person name="Malavazi I."/>
            <person name="Matsuo A.L."/>
            <person name="Morais F.V."/>
            <person name="Pereira M."/>
            <person name="Rodriguez-Brito S."/>
            <person name="Sakthikumar S."/>
            <person name="Salem-Izacc S.M."/>
            <person name="Sykes S.M."/>
            <person name="Teixeira M.M."/>
            <person name="Vallejo M.C."/>
            <person name="Walter M.E."/>
            <person name="Yandava C."/>
            <person name="Young S."/>
            <person name="Zeng Q."/>
            <person name="Zucker J."/>
            <person name="Felipe M.S."/>
            <person name="Goldman G.H."/>
            <person name="Haas B.J."/>
            <person name="McEwen J.G."/>
            <person name="Nino-Vega G."/>
            <person name="Puccia R."/>
            <person name="San-Blas G."/>
            <person name="Soares C.M."/>
            <person name="Birren B.W."/>
            <person name="Cuomo C.A."/>
        </authorList>
    </citation>
    <scope>NUCLEOTIDE SEQUENCE [LARGE SCALE GENOMIC DNA]</scope>
    <source>
        <strain evidence="3">ATCC MYA-826 / Pb01</strain>
    </source>
</reference>
<feature type="domain" description="DUF7924" evidence="1">
    <location>
        <begin position="98"/>
        <end position="207"/>
    </location>
</feature>
<feature type="domain" description="DUF7924" evidence="1">
    <location>
        <begin position="3"/>
        <end position="96"/>
    </location>
</feature>
<dbReference type="RefSeq" id="XP_015702071.1">
    <property type="nucleotide sequence ID" value="XM_015844865.1"/>
</dbReference>
<dbReference type="OMA" id="WECSISL"/>